<dbReference type="Proteomes" id="UP000272238">
    <property type="component" value="Unassembled WGS sequence"/>
</dbReference>
<organism evidence="1 2">
    <name type="scientific">Ureibacillus endophyticus</name>
    <dbReference type="NCBI Taxonomy" id="1978490"/>
    <lineage>
        <taxon>Bacteria</taxon>
        <taxon>Bacillati</taxon>
        <taxon>Bacillota</taxon>
        <taxon>Bacilli</taxon>
        <taxon>Bacillales</taxon>
        <taxon>Caryophanaceae</taxon>
        <taxon>Ureibacillus</taxon>
    </lineage>
</organism>
<gene>
    <name evidence="1" type="ORF">D8M03_16120</name>
</gene>
<reference evidence="1 2" key="1">
    <citation type="journal article" date="2016" name="Antonie Van Leeuwenhoek">
        <title>Lysinibacillus endophyticus sp. nov., an indole-3-acetic acid producing endophytic bacterium isolated from corn root (Zea mays cv. Xinken-5).</title>
        <authorList>
            <person name="Yu J."/>
            <person name="Guan X."/>
            <person name="Liu C."/>
            <person name="Xiang W."/>
            <person name="Yu Z."/>
            <person name="Liu X."/>
            <person name="Wang G."/>
        </authorList>
    </citation>
    <scope>NUCLEOTIDE SEQUENCE [LARGE SCALE GENOMIC DNA]</scope>
    <source>
        <strain evidence="1 2">DSM 100506</strain>
    </source>
</reference>
<protein>
    <submittedName>
        <fullName evidence="1">Uncharacterized protein</fullName>
    </submittedName>
</protein>
<dbReference type="RefSeq" id="WP_121215822.1">
    <property type="nucleotide sequence ID" value="NZ_RBZN01000063.1"/>
</dbReference>
<proteinExistence type="predicted"/>
<accession>A0A494YTK1</accession>
<dbReference type="OrthoDB" id="2974166at2"/>
<sequence>MKNYYYHPTRKKLRDIPVFVDLHYSEALKYFLRTAEILEPQMIRDIEEMIPLFSQTEDLHEQLKTDKSFIDNWSLIEKCDENNNSHLLKLKKALLNWGKKYNLYTEERPNSTTFLEVALWAIPDRKDHEKDMEERKEYLEQLGFTDVNYREEWSITNVIYEEYEAENSEEKISFDKLFPFVFSPDSFNIYGLFKDSNLEPLASDYESLLSDFRVNLMLAQSKEMDLKDFSFGVGWDPRISTWSEFEERIDEAYKTYKKLYKERTKAYLEEKGYVEGIKKRNKEHFEWLVRYQIQKWPIHDIADFYSTPDKILAEDTIRKGLSATASILDLCLR</sequence>
<name>A0A494YTK1_9BACL</name>
<evidence type="ECO:0000313" key="1">
    <source>
        <dbReference type="EMBL" id="RKQ13459.1"/>
    </source>
</evidence>
<evidence type="ECO:0000313" key="2">
    <source>
        <dbReference type="Proteomes" id="UP000272238"/>
    </source>
</evidence>
<keyword evidence="2" id="KW-1185">Reference proteome</keyword>
<comment type="caution">
    <text evidence="1">The sequence shown here is derived from an EMBL/GenBank/DDBJ whole genome shotgun (WGS) entry which is preliminary data.</text>
</comment>
<dbReference type="AlphaFoldDB" id="A0A494YTK1"/>
<dbReference type="EMBL" id="RBZN01000063">
    <property type="protein sequence ID" value="RKQ13459.1"/>
    <property type="molecule type" value="Genomic_DNA"/>
</dbReference>